<comment type="similarity">
    <text evidence="1">Belongs to the CutA family.</text>
</comment>
<dbReference type="PANTHER" id="PTHR23419">
    <property type="entry name" value="DIVALENT CATION TOLERANCE CUTA-RELATED"/>
    <property type="match status" value="1"/>
</dbReference>
<dbReference type="EMBL" id="LSTO01000001">
    <property type="protein sequence ID" value="OWW22256.1"/>
    <property type="molecule type" value="Genomic_DNA"/>
</dbReference>
<dbReference type="Gene3D" id="3.30.70.120">
    <property type="match status" value="1"/>
</dbReference>
<dbReference type="GO" id="GO:0005507">
    <property type="term" value="F:copper ion binding"/>
    <property type="evidence" value="ECO:0007669"/>
    <property type="project" value="TreeGrafter"/>
</dbReference>
<sequence length="118" mass="13086">MTQQQDLIMQDVLLVLTNVPDEVTAHTIARKVVEARLAACVNVLPAVRSIYRWEGKVEEAGEVTMLIKTVRQRYAALEAAIRESHPYDVPEIIAVPVTAGLTAYLGWVVSETKKDVDV</sequence>
<evidence type="ECO:0000313" key="2">
    <source>
        <dbReference type="EMBL" id="OWW22256.1"/>
    </source>
</evidence>
<dbReference type="Pfam" id="PF03091">
    <property type="entry name" value="CutA1"/>
    <property type="match status" value="1"/>
</dbReference>
<dbReference type="AlphaFoldDB" id="A0A254THY6"/>
<dbReference type="InterPro" id="IPR015867">
    <property type="entry name" value="N-reg_PII/ATP_PRibTrfase_C"/>
</dbReference>
<dbReference type="Proteomes" id="UP000197535">
    <property type="component" value="Unassembled WGS sequence"/>
</dbReference>
<dbReference type="SUPFAM" id="SSF54913">
    <property type="entry name" value="GlnB-like"/>
    <property type="match status" value="1"/>
</dbReference>
<dbReference type="InterPro" id="IPR004323">
    <property type="entry name" value="Ion_tolerance_CutA"/>
</dbReference>
<accession>A0A254THY6</accession>
<proteinExistence type="inferred from homology"/>
<keyword evidence="3" id="KW-1185">Reference proteome</keyword>
<evidence type="ECO:0000256" key="1">
    <source>
        <dbReference type="ARBA" id="ARBA00010169"/>
    </source>
</evidence>
<evidence type="ECO:0000313" key="3">
    <source>
        <dbReference type="Proteomes" id="UP000197535"/>
    </source>
</evidence>
<dbReference type="RefSeq" id="WP_234814963.1">
    <property type="nucleotide sequence ID" value="NZ_LSTO01000001.1"/>
</dbReference>
<protein>
    <submittedName>
        <fullName evidence="2">Cation tolerance protein CutA</fullName>
    </submittedName>
</protein>
<organism evidence="2 3">
    <name type="scientific">Noviherbaspirillum denitrificans</name>
    <dbReference type="NCBI Taxonomy" id="1968433"/>
    <lineage>
        <taxon>Bacteria</taxon>
        <taxon>Pseudomonadati</taxon>
        <taxon>Pseudomonadota</taxon>
        <taxon>Betaproteobacteria</taxon>
        <taxon>Burkholderiales</taxon>
        <taxon>Oxalobacteraceae</taxon>
        <taxon>Noviherbaspirillum</taxon>
    </lineage>
</organism>
<dbReference type="PANTHER" id="PTHR23419:SF8">
    <property type="entry name" value="FI09726P"/>
    <property type="match status" value="1"/>
</dbReference>
<dbReference type="InterPro" id="IPR011322">
    <property type="entry name" value="N-reg_PII-like_a/b"/>
</dbReference>
<comment type="caution">
    <text evidence="2">The sequence shown here is derived from an EMBL/GenBank/DDBJ whole genome shotgun (WGS) entry which is preliminary data.</text>
</comment>
<gene>
    <name evidence="2" type="ORF">AYR66_24900</name>
</gene>
<reference evidence="2 3" key="1">
    <citation type="submission" date="2016-02" db="EMBL/GenBank/DDBJ databases">
        <authorList>
            <person name="Wen L."/>
            <person name="He K."/>
            <person name="Yang H."/>
        </authorList>
    </citation>
    <scope>NUCLEOTIDE SEQUENCE [LARGE SCALE GENOMIC DNA]</scope>
    <source>
        <strain evidence="2 3">TSA40</strain>
    </source>
</reference>
<name>A0A254THY6_9BURK</name>
<dbReference type="GO" id="GO:0010038">
    <property type="term" value="P:response to metal ion"/>
    <property type="evidence" value="ECO:0007669"/>
    <property type="project" value="InterPro"/>
</dbReference>